<evidence type="ECO:0008006" key="3">
    <source>
        <dbReference type="Google" id="ProtNLM"/>
    </source>
</evidence>
<proteinExistence type="predicted"/>
<protein>
    <recommendedName>
        <fullName evidence="3">DUF2550 family protein</fullName>
    </recommendedName>
</protein>
<keyword evidence="2" id="KW-1185">Reference proteome</keyword>
<dbReference type="RefSeq" id="WP_338280749.1">
    <property type="nucleotide sequence ID" value="NZ_BTTX01000006.1"/>
</dbReference>
<accession>A0ABQ6R069</accession>
<comment type="caution">
    <text evidence="1">The sequence shown here is derived from an EMBL/GenBank/DDBJ whole genome shotgun (WGS) entry which is preliminary data.</text>
</comment>
<dbReference type="Proteomes" id="UP001342631">
    <property type="component" value="Unassembled WGS sequence"/>
</dbReference>
<dbReference type="EMBL" id="BTTX01000006">
    <property type="protein sequence ID" value="GMU09693.1"/>
    <property type="molecule type" value="Genomic_DNA"/>
</dbReference>
<evidence type="ECO:0000313" key="2">
    <source>
        <dbReference type="Proteomes" id="UP001342631"/>
    </source>
</evidence>
<sequence>MASWLLTGCAALMLLALAFREHWLLLTRTDLGVPRGLYPCVVRMSHGTRTRQCNIGADGIILREEQFADGTVRRTWFAEGREALSW</sequence>
<name>A0ABQ6R069_9BACT</name>
<reference evidence="1 2" key="1">
    <citation type="journal article" date="2024" name="Arch. Microbiol.">
        <title>Corallococcus caeni sp. nov., a novel myxobacterium isolated from activated sludge.</title>
        <authorList>
            <person name="Tomita S."/>
            <person name="Nakai R."/>
            <person name="Kuroda K."/>
            <person name="Kurashita H."/>
            <person name="Hatamoto M."/>
            <person name="Yamaguchi T."/>
            <person name="Narihiro T."/>
        </authorList>
    </citation>
    <scope>NUCLEOTIDE SEQUENCE [LARGE SCALE GENOMIC DNA]</scope>
    <source>
        <strain evidence="1 2">NO1</strain>
    </source>
</reference>
<gene>
    <name evidence="1" type="ORF">ASNO1_59470</name>
</gene>
<evidence type="ECO:0000313" key="1">
    <source>
        <dbReference type="EMBL" id="GMU09693.1"/>
    </source>
</evidence>
<organism evidence="1 2">
    <name type="scientific">Corallococcus caeni</name>
    <dbReference type="NCBI Taxonomy" id="3082388"/>
    <lineage>
        <taxon>Bacteria</taxon>
        <taxon>Pseudomonadati</taxon>
        <taxon>Myxococcota</taxon>
        <taxon>Myxococcia</taxon>
        <taxon>Myxococcales</taxon>
        <taxon>Cystobacterineae</taxon>
        <taxon>Myxococcaceae</taxon>
        <taxon>Corallococcus</taxon>
    </lineage>
</organism>